<proteinExistence type="predicted"/>
<keyword evidence="3" id="KW-1133">Transmembrane helix</keyword>
<evidence type="ECO:0000256" key="2">
    <source>
        <dbReference type="ARBA" id="ARBA00022692"/>
    </source>
</evidence>
<dbReference type="Gene3D" id="3.30.2420.10">
    <property type="entry name" value="TonB"/>
    <property type="match status" value="1"/>
</dbReference>
<evidence type="ECO:0000259" key="6">
    <source>
        <dbReference type="PROSITE" id="PS52015"/>
    </source>
</evidence>
<dbReference type="AlphaFoldDB" id="A0A7W3U591"/>
<feature type="signal peptide" evidence="5">
    <location>
        <begin position="1"/>
        <end position="18"/>
    </location>
</feature>
<comment type="caution">
    <text evidence="7">The sequence shown here is derived from an EMBL/GenBank/DDBJ whole genome shotgun (WGS) entry which is preliminary data.</text>
</comment>
<dbReference type="Proteomes" id="UP000552587">
    <property type="component" value="Unassembled WGS sequence"/>
</dbReference>
<dbReference type="GO" id="GO:0055085">
    <property type="term" value="P:transmembrane transport"/>
    <property type="evidence" value="ECO:0007669"/>
    <property type="project" value="InterPro"/>
</dbReference>
<comment type="subcellular location">
    <subcellularLocation>
        <location evidence="1">Membrane</location>
        <topology evidence="1">Single-pass membrane protein</topology>
    </subcellularLocation>
</comment>
<dbReference type="EMBL" id="JACHTE010000007">
    <property type="protein sequence ID" value="MBB1089098.1"/>
    <property type="molecule type" value="Genomic_DNA"/>
</dbReference>
<dbReference type="GO" id="GO:0016020">
    <property type="term" value="C:membrane"/>
    <property type="evidence" value="ECO:0007669"/>
    <property type="project" value="UniProtKB-SubCell"/>
</dbReference>
<evidence type="ECO:0000256" key="3">
    <source>
        <dbReference type="ARBA" id="ARBA00022989"/>
    </source>
</evidence>
<keyword evidence="2" id="KW-0812">Transmembrane</keyword>
<protein>
    <submittedName>
        <fullName evidence="7">Energy transducer TonB</fullName>
    </submittedName>
</protein>
<dbReference type="InterPro" id="IPR037682">
    <property type="entry name" value="TonB_C"/>
</dbReference>
<feature type="chain" id="PRO_5030844327" evidence="5">
    <location>
        <begin position="19"/>
        <end position="125"/>
    </location>
</feature>
<evidence type="ECO:0000256" key="5">
    <source>
        <dbReference type="SAM" id="SignalP"/>
    </source>
</evidence>
<evidence type="ECO:0000313" key="8">
    <source>
        <dbReference type="Proteomes" id="UP000552587"/>
    </source>
</evidence>
<reference evidence="7 8" key="1">
    <citation type="submission" date="2020-07" db="EMBL/GenBank/DDBJ databases">
        <authorList>
            <person name="Xu S."/>
            <person name="Li A."/>
        </authorList>
    </citation>
    <scope>NUCLEOTIDE SEQUENCE [LARGE SCALE GENOMIC DNA]</scope>
    <source>
        <strain evidence="7 8">SG-8</strain>
    </source>
</reference>
<gene>
    <name evidence="7" type="ORF">H4F99_11465</name>
</gene>
<organism evidence="7 8">
    <name type="scientific">Marilutibacter penaei</name>
    <dbReference type="NCBI Taxonomy" id="2759900"/>
    <lineage>
        <taxon>Bacteria</taxon>
        <taxon>Pseudomonadati</taxon>
        <taxon>Pseudomonadota</taxon>
        <taxon>Gammaproteobacteria</taxon>
        <taxon>Lysobacterales</taxon>
        <taxon>Lysobacteraceae</taxon>
        <taxon>Marilutibacter</taxon>
    </lineage>
</organism>
<dbReference type="NCBIfam" id="TIGR01352">
    <property type="entry name" value="tonB_Cterm"/>
    <property type="match status" value="1"/>
</dbReference>
<keyword evidence="5" id="KW-0732">Signal</keyword>
<keyword evidence="8" id="KW-1185">Reference proteome</keyword>
<evidence type="ECO:0000256" key="4">
    <source>
        <dbReference type="ARBA" id="ARBA00023136"/>
    </source>
</evidence>
<name>A0A7W3U591_9GAMM</name>
<dbReference type="InterPro" id="IPR006260">
    <property type="entry name" value="TonB/TolA_C"/>
</dbReference>
<sequence>MRIVLVLSLLLAIAPAEASGPGPAPVIEVPVQETCREHILEEPKMTVDDWPRRALGRPVSAYVVVTYDLDGSGSARNATVSDSHPNTTFDRTTLSLLERTSFAQGVVAQGCINVRTYGAVRRAEG</sequence>
<accession>A0A7W3U591</accession>
<dbReference type="SUPFAM" id="SSF74653">
    <property type="entry name" value="TolA/TonB C-terminal domain"/>
    <property type="match status" value="1"/>
</dbReference>
<evidence type="ECO:0000256" key="1">
    <source>
        <dbReference type="ARBA" id="ARBA00004167"/>
    </source>
</evidence>
<keyword evidence="4" id="KW-0472">Membrane</keyword>
<feature type="domain" description="TonB C-terminal" evidence="6">
    <location>
        <begin position="35"/>
        <end position="125"/>
    </location>
</feature>
<evidence type="ECO:0000313" key="7">
    <source>
        <dbReference type="EMBL" id="MBB1089098.1"/>
    </source>
</evidence>
<dbReference type="PROSITE" id="PS52015">
    <property type="entry name" value="TONB_CTD"/>
    <property type="match status" value="1"/>
</dbReference>